<reference evidence="3" key="1">
    <citation type="submission" date="2014-08" db="EMBL/GenBank/DDBJ databases">
        <authorList>
            <person name="Moulin L."/>
        </authorList>
    </citation>
    <scope>NUCLEOTIDE SEQUENCE [LARGE SCALE GENOMIC DNA]</scope>
</reference>
<name>A0A090DW66_MESPL</name>
<dbReference type="SUPFAM" id="SSF54523">
    <property type="entry name" value="Pili subunits"/>
    <property type="match status" value="1"/>
</dbReference>
<proteinExistence type="predicted"/>
<dbReference type="Proteomes" id="UP000045285">
    <property type="component" value="Unassembled WGS sequence"/>
</dbReference>
<protein>
    <submittedName>
        <fullName evidence="2">General secretion protein J</fullName>
    </submittedName>
</protein>
<keyword evidence="1" id="KW-0472">Membrane</keyword>
<dbReference type="InterPro" id="IPR045584">
    <property type="entry name" value="Pilin-like"/>
</dbReference>
<keyword evidence="3" id="KW-1185">Reference proteome</keyword>
<accession>A0A090DW66</accession>
<organism evidence="2 3">
    <name type="scientific">Mesorhizobium plurifarium</name>
    <dbReference type="NCBI Taxonomy" id="69974"/>
    <lineage>
        <taxon>Bacteria</taxon>
        <taxon>Pseudomonadati</taxon>
        <taxon>Pseudomonadota</taxon>
        <taxon>Alphaproteobacteria</taxon>
        <taxon>Hyphomicrobiales</taxon>
        <taxon>Phyllobacteriaceae</taxon>
        <taxon>Mesorhizobium</taxon>
    </lineage>
</organism>
<evidence type="ECO:0000256" key="1">
    <source>
        <dbReference type="SAM" id="Phobius"/>
    </source>
</evidence>
<evidence type="ECO:0000313" key="3">
    <source>
        <dbReference type="Proteomes" id="UP000045285"/>
    </source>
</evidence>
<keyword evidence="1" id="KW-1133">Transmembrane helix</keyword>
<feature type="transmembrane region" description="Helical" evidence="1">
    <location>
        <begin position="43"/>
        <end position="66"/>
    </location>
</feature>
<keyword evidence="1" id="KW-0812">Transmembrane</keyword>
<sequence length="240" mass="25986">MRRLLLRAMFLPISFHWKNWCGEKGAPVAGTPPAAKRSPIEGFALIDMLVGLAVVSVVSALMVTFLSQARTMMRIQNATQMQMEVDAATRFLETALGNAEPLPLMQSTPDNVIYFNGGSDRLQFNGVMAIGFGSSALRQIAIQATDENSLAITQMPRRGGTAGTDDATGNQSVPLITGVTGVRFEYLDGSKGSWSAEWKLNRRLPTAIRFKLSVAREGATYVSEGFARLNLASLQGERGN</sequence>
<gene>
    <name evidence="2" type="ORF">MPL3356_350025</name>
</gene>
<dbReference type="EMBL" id="CCMZ01000029">
    <property type="protein sequence ID" value="CDX21267.1"/>
    <property type="molecule type" value="Genomic_DNA"/>
</dbReference>
<evidence type="ECO:0000313" key="2">
    <source>
        <dbReference type="EMBL" id="CDX21267.1"/>
    </source>
</evidence>
<dbReference type="AlphaFoldDB" id="A0A090DW66"/>